<protein>
    <submittedName>
        <fullName evidence="2">Uncharacterized protein</fullName>
    </submittedName>
</protein>
<evidence type="ECO:0000313" key="3">
    <source>
        <dbReference type="Proteomes" id="UP000600918"/>
    </source>
</evidence>
<gene>
    <name evidence="2" type="ORF">H0235_011584</name>
</gene>
<reference evidence="2" key="1">
    <citation type="journal article" date="2020" name="G3 (Bethesda)">
        <title>High-Quality Assemblies for Three Invasive Social Wasps from the &lt;i&gt;Vespula&lt;/i&gt; Genus.</title>
        <authorList>
            <person name="Harrop T.W.R."/>
            <person name="Guhlin J."/>
            <person name="McLaughlin G.M."/>
            <person name="Permina E."/>
            <person name="Stockwell P."/>
            <person name="Gilligan J."/>
            <person name="Le Lec M.F."/>
            <person name="Gruber M.A.M."/>
            <person name="Quinn O."/>
            <person name="Lovegrove M."/>
            <person name="Duncan E.J."/>
            <person name="Remnant E.J."/>
            <person name="Van Eeckhoven J."/>
            <person name="Graham B."/>
            <person name="Knapp R.A."/>
            <person name="Langford K.W."/>
            <person name="Kronenberg Z."/>
            <person name="Press M.O."/>
            <person name="Eacker S.M."/>
            <person name="Wilson-Rankin E.E."/>
            <person name="Purcell J."/>
            <person name="Lester P.J."/>
            <person name="Dearden P.K."/>
        </authorList>
    </citation>
    <scope>NUCLEOTIDE SEQUENCE</scope>
    <source>
        <strain evidence="2">Volc-1</strain>
    </source>
</reference>
<keyword evidence="3" id="KW-1185">Reference proteome</keyword>
<sequence length="247" mass="27990">MRRTRKSKEEEKKRRKKKKKKKKKKTETLGSLLKLEIQYGGKSRPALIVSKGDINFPEKYPCNPLTMGIGLERSTTSTPLDGINILGNPKGEWIVTAANCQVTDPYTKIFQLSIEACTLISFVLLDAGRGGTTTRVLNDDDDDDDDDDEDDDDDDDENEEDVLAARKIFLRIVTVMTDGQRFFFESLAQVATKWIYDWTSLWSVTAIQTNPLDLVWSDEQILISGRIPDRNSGHVLHTRIYSGDART</sequence>
<organism evidence="2 3">
    <name type="scientific">Vespula pensylvanica</name>
    <name type="common">Western yellow jacket</name>
    <name type="synonym">Wasp</name>
    <dbReference type="NCBI Taxonomy" id="30213"/>
    <lineage>
        <taxon>Eukaryota</taxon>
        <taxon>Metazoa</taxon>
        <taxon>Ecdysozoa</taxon>
        <taxon>Arthropoda</taxon>
        <taxon>Hexapoda</taxon>
        <taxon>Insecta</taxon>
        <taxon>Pterygota</taxon>
        <taxon>Neoptera</taxon>
        <taxon>Endopterygota</taxon>
        <taxon>Hymenoptera</taxon>
        <taxon>Apocrita</taxon>
        <taxon>Aculeata</taxon>
        <taxon>Vespoidea</taxon>
        <taxon>Vespidae</taxon>
        <taxon>Vespinae</taxon>
        <taxon>Vespula</taxon>
    </lineage>
</organism>
<name>A0A834NSB0_VESPE</name>
<feature type="region of interest" description="Disordered" evidence="1">
    <location>
        <begin position="1"/>
        <end position="27"/>
    </location>
</feature>
<proteinExistence type="predicted"/>
<comment type="caution">
    <text evidence="2">The sequence shown here is derived from an EMBL/GenBank/DDBJ whole genome shotgun (WGS) entry which is preliminary data.</text>
</comment>
<feature type="region of interest" description="Disordered" evidence="1">
    <location>
        <begin position="134"/>
        <end position="158"/>
    </location>
</feature>
<dbReference type="Proteomes" id="UP000600918">
    <property type="component" value="Unassembled WGS sequence"/>
</dbReference>
<evidence type="ECO:0000256" key="1">
    <source>
        <dbReference type="SAM" id="MobiDB-lite"/>
    </source>
</evidence>
<dbReference type="EMBL" id="JACSDY010000010">
    <property type="protein sequence ID" value="KAF7417053.1"/>
    <property type="molecule type" value="Genomic_DNA"/>
</dbReference>
<feature type="compositionally biased region" description="Acidic residues" evidence="1">
    <location>
        <begin position="139"/>
        <end position="158"/>
    </location>
</feature>
<evidence type="ECO:0000313" key="2">
    <source>
        <dbReference type="EMBL" id="KAF7417053.1"/>
    </source>
</evidence>
<feature type="compositionally biased region" description="Basic residues" evidence="1">
    <location>
        <begin position="13"/>
        <end position="25"/>
    </location>
</feature>
<accession>A0A834NSB0</accession>
<dbReference type="AlphaFoldDB" id="A0A834NSB0"/>